<dbReference type="InterPro" id="IPR039262">
    <property type="entry name" value="DTWD2/TAPT"/>
</dbReference>
<dbReference type="InterPro" id="IPR005636">
    <property type="entry name" value="DTW"/>
</dbReference>
<dbReference type="PANTHER" id="PTHR21392">
    <property type="entry name" value="TRNA-URIDINE AMINOCARBOXYPROPYLTRANSFERASE 2"/>
    <property type="match status" value="1"/>
</dbReference>
<evidence type="ECO:0000256" key="2">
    <source>
        <dbReference type="ARBA" id="ARBA00022679"/>
    </source>
</evidence>
<evidence type="ECO:0000256" key="1">
    <source>
        <dbReference type="ARBA" id="ARBA00012386"/>
    </source>
</evidence>
<proteinExistence type="inferred from homology"/>
<evidence type="ECO:0000259" key="6">
    <source>
        <dbReference type="SMART" id="SM01144"/>
    </source>
</evidence>
<protein>
    <recommendedName>
        <fullName evidence="1">tRNA-uridine aminocarboxypropyltransferase</fullName>
        <ecNumber evidence="1">2.5.1.25</ecNumber>
    </recommendedName>
</protein>
<evidence type="ECO:0000256" key="4">
    <source>
        <dbReference type="ARBA" id="ARBA00022694"/>
    </source>
</evidence>
<evidence type="ECO:0000313" key="7">
    <source>
        <dbReference type="EMBL" id="SAI42593.1"/>
    </source>
</evidence>
<dbReference type="PANTHER" id="PTHR21392:SF0">
    <property type="entry name" value="TRNA-URIDINE AMINOCARBOXYPROPYLTRANSFERASE 2"/>
    <property type="match status" value="1"/>
</dbReference>
<reference evidence="7 8" key="1">
    <citation type="submission" date="2016-03" db="EMBL/GenBank/DDBJ databases">
        <authorList>
            <consortium name="Pathogen Informatics"/>
        </authorList>
    </citation>
    <scope>NUCLEOTIDE SEQUENCE [LARGE SCALE GENOMIC DNA]</scope>
    <source>
        <strain evidence="7 8">NCTC13364</strain>
    </source>
</reference>
<dbReference type="EMBL" id="FKBS01000017">
    <property type="protein sequence ID" value="SAI42593.1"/>
    <property type="molecule type" value="Genomic_DNA"/>
</dbReference>
<evidence type="ECO:0000256" key="3">
    <source>
        <dbReference type="ARBA" id="ARBA00022691"/>
    </source>
</evidence>
<dbReference type="RefSeq" id="WP_066415642.1">
    <property type="nucleotide sequence ID" value="NZ_FKBS01000017.1"/>
</dbReference>
<dbReference type="OrthoDB" id="268835at2"/>
<dbReference type="Proteomes" id="UP000077037">
    <property type="component" value="Unassembled WGS sequence"/>
</dbReference>
<evidence type="ECO:0000313" key="8">
    <source>
        <dbReference type="Proteomes" id="UP000077037"/>
    </source>
</evidence>
<sequence>MSRPVCPRCTRPLAHCLCPLIPTLPSTTRVVVLQHPDEARHALNTARLAVLGLPNAQLLIGERFAPGQWHAPGYAPHLLFPGPEARVLAADGVLAPAQPSGVPCLLVVPDGTWRHARSLLRHNPGLAELPRLALPEGAASRYRVRQAREPGALSTLEAIVQALNALEAPAAFDALLRPFEALVQAQIAAMGQDVYERHHVRRQGPRSS</sequence>
<dbReference type="SMART" id="SM01144">
    <property type="entry name" value="DTW"/>
    <property type="match status" value="1"/>
</dbReference>
<gene>
    <name evidence="7" type="ORF">SAMEA1982600_03438</name>
</gene>
<organism evidence="7 8">
    <name type="scientific">Bordetella ansorpii</name>
    <dbReference type="NCBI Taxonomy" id="288768"/>
    <lineage>
        <taxon>Bacteria</taxon>
        <taxon>Pseudomonadati</taxon>
        <taxon>Pseudomonadota</taxon>
        <taxon>Betaproteobacteria</taxon>
        <taxon>Burkholderiales</taxon>
        <taxon>Alcaligenaceae</taxon>
        <taxon>Bordetella</taxon>
    </lineage>
</organism>
<name>A0A157Q9P5_9BORD</name>
<evidence type="ECO:0000256" key="5">
    <source>
        <dbReference type="ARBA" id="ARBA00034489"/>
    </source>
</evidence>
<dbReference type="AlphaFoldDB" id="A0A157Q9P5"/>
<comment type="similarity">
    <text evidence="5">Belongs to the TDD superfamily. DTWD2 family.</text>
</comment>
<dbReference type="Pfam" id="PF03942">
    <property type="entry name" value="DTW"/>
    <property type="match status" value="1"/>
</dbReference>
<dbReference type="EC" id="2.5.1.25" evidence="1"/>
<keyword evidence="3" id="KW-0949">S-adenosyl-L-methionine</keyword>
<keyword evidence="2" id="KW-0808">Transferase</keyword>
<accession>A0A157Q9P5</accession>
<dbReference type="GO" id="GO:0016432">
    <property type="term" value="F:tRNA-uridine aminocarboxypropyltransferase activity"/>
    <property type="evidence" value="ECO:0007669"/>
    <property type="project" value="UniProtKB-EC"/>
</dbReference>
<dbReference type="GO" id="GO:0008033">
    <property type="term" value="P:tRNA processing"/>
    <property type="evidence" value="ECO:0007669"/>
    <property type="project" value="UniProtKB-KW"/>
</dbReference>
<keyword evidence="4" id="KW-0819">tRNA processing</keyword>
<feature type="domain" description="DTW" evidence="6">
    <location>
        <begin position="2"/>
        <end position="191"/>
    </location>
</feature>